<reference evidence="2 3" key="1">
    <citation type="journal article" date="2021" name="Nat. Commun.">
        <title>Genetic determinants of endophytism in the Arabidopsis root mycobiome.</title>
        <authorList>
            <person name="Mesny F."/>
            <person name="Miyauchi S."/>
            <person name="Thiergart T."/>
            <person name="Pickel B."/>
            <person name="Atanasova L."/>
            <person name="Karlsson M."/>
            <person name="Huettel B."/>
            <person name="Barry K.W."/>
            <person name="Haridas S."/>
            <person name="Chen C."/>
            <person name="Bauer D."/>
            <person name="Andreopoulos W."/>
            <person name="Pangilinan J."/>
            <person name="LaButti K."/>
            <person name="Riley R."/>
            <person name="Lipzen A."/>
            <person name="Clum A."/>
            <person name="Drula E."/>
            <person name="Henrissat B."/>
            <person name="Kohler A."/>
            <person name="Grigoriev I.V."/>
            <person name="Martin F.M."/>
            <person name="Hacquard S."/>
        </authorList>
    </citation>
    <scope>NUCLEOTIDE SEQUENCE [LARGE SCALE GENOMIC DNA]</scope>
    <source>
        <strain evidence="2 3">MPI-SDFR-AT-0080</strain>
    </source>
</reference>
<evidence type="ECO:0000256" key="1">
    <source>
        <dbReference type="SAM" id="MobiDB-lite"/>
    </source>
</evidence>
<proteinExistence type="predicted"/>
<gene>
    <name evidence="2" type="ORF">B0J12DRAFT_653136</name>
</gene>
<accession>A0ABQ8GIV6</accession>
<evidence type="ECO:0000313" key="3">
    <source>
        <dbReference type="Proteomes" id="UP000774617"/>
    </source>
</evidence>
<evidence type="ECO:0000313" key="2">
    <source>
        <dbReference type="EMBL" id="KAH7057017.1"/>
    </source>
</evidence>
<dbReference type="EMBL" id="JAGTJR010000007">
    <property type="protein sequence ID" value="KAH7057017.1"/>
    <property type="molecule type" value="Genomic_DNA"/>
</dbReference>
<organism evidence="2 3">
    <name type="scientific">Macrophomina phaseolina</name>
    <dbReference type="NCBI Taxonomy" id="35725"/>
    <lineage>
        <taxon>Eukaryota</taxon>
        <taxon>Fungi</taxon>
        <taxon>Dikarya</taxon>
        <taxon>Ascomycota</taxon>
        <taxon>Pezizomycotina</taxon>
        <taxon>Dothideomycetes</taxon>
        <taxon>Dothideomycetes incertae sedis</taxon>
        <taxon>Botryosphaeriales</taxon>
        <taxon>Botryosphaeriaceae</taxon>
        <taxon>Macrophomina</taxon>
    </lineage>
</organism>
<name>A0ABQ8GIV6_9PEZI</name>
<protein>
    <submittedName>
        <fullName evidence="2">Uncharacterized protein</fullName>
    </submittedName>
</protein>
<feature type="region of interest" description="Disordered" evidence="1">
    <location>
        <begin position="151"/>
        <end position="241"/>
    </location>
</feature>
<sequence>MTCAAIGVSAFGRRVSSHAPCLANVTLGGHQSAGCLFYSISELPVPHGFGSLQPHRVPNNGRTAANRELAWGWNGRRARETGPSVVPPSARLPARRPQRSDACFHPLHARTHTGCRLPGLPCLAPCPRRAQTGKPAACCCKADGRRKPSVYVGVTGPKGNFHLGSSADRPDPGVDDDGRGVEKKRLKGGKKKGRREADGGDASGGDNKAGRKTQADGRSQGLKEDHQLPWRLSVGNGGRLW</sequence>
<feature type="compositionally biased region" description="Basic residues" evidence="1">
    <location>
        <begin position="184"/>
        <end position="194"/>
    </location>
</feature>
<keyword evidence="3" id="KW-1185">Reference proteome</keyword>
<dbReference type="Proteomes" id="UP000774617">
    <property type="component" value="Unassembled WGS sequence"/>
</dbReference>
<feature type="compositionally biased region" description="Basic and acidic residues" evidence="1">
    <location>
        <begin position="168"/>
        <end position="183"/>
    </location>
</feature>
<comment type="caution">
    <text evidence="2">The sequence shown here is derived from an EMBL/GenBank/DDBJ whole genome shotgun (WGS) entry which is preliminary data.</text>
</comment>